<dbReference type="SUPFAM" id="SSF110997">
    <property type="entry name" value="Sporulation related repeat"/>
    <property type="match status" value="1"/>
</dbReference>
<name>A0ABT1BY39_9BACT</name>
<organism evidence="3 4">
    <name type="scientific">Segatella cerevisiae</name>
    <dbReference type="NCBI Taxonomy" id="2053716"/>
    <lineage>
        <taxon>Bacteria</taxon>
        <taxon>Pseudomonadati</taxon>
        <taxon>Bacteroidota</taxon>
        <taxon>Bacteroidia</taxon>
        <taxon>Bacteroidales</taxon>
        <taxon>Prevotellaceae</taxon>
        <taxon>Segatella</taxon>
    </lineage>
</organism>
<evidence type="ECO:0000313" key="4">
    <source>
        <dbReference type="Proteomes" id="UP001204015"/>
    </source>
</evidence>
<dbReference type="RefSeq" id="WP_252761361.1">
    <property type="nucleotide sequence ID" value="NZ_JAMXLY010000035.1"/>
</dbReference>
<dbReference type="Proteomes" id="UP001204015">
    <property type="component" value="Unassembled WGS sequence"/>
</dbReference>
<feature type="signal peptide" evidence="1">
    <location>
        <begin position="1"/>
        <end position="19"/>
    </location>
</feature>
<proteinExistence type="predicted"/>
<accession>A0ABT1BY39</accession>
<dbReference type="InterPro" id="IPR007730">
    <property type="entry name" value="SPOR-like_dom"/>
</dbReference>
<dbReference type="Gene3D" id="3.30.70.1070">
    <property type="entry name" value="Sporulation related repeat"/>
    <property type="match status" value="1"/>
</dbReference>
<dbReference type="EMBL" id="JAMXLY010000035">
    <property type="protein sequence ID" value="MCO6026003.1"/>
    <property type="molecule type" value="Genomic_DNA"/>
</dbReference>
<evidence type="ECO:0000313" key="3">
    <source>
        <dbReference type="EMBL" id="MCO6026003.1"/>
    </source>
</evidence>
<reference evidence="3 4" key="1">
    <citation type="submission" date="2022-06" db="EMBL/GenBank/DDBJ databases">
        <title>A taxonomic note on the genus Prevotella: Description of four novel genera and emended description of the genera Hallella and Xylanibacter.</title>
        <authorList>
            <person name="Hitch T.C.A."/>
        </authorList>
    </citation>
    <scope>NUCLEOTIDE SEQUENCE [LARGE SCALE GENOMIC DNA]</scope>
    <source>
        <strain evidence="3 4">DSM 100619</strain>
    </source>
</reference>
<evidence type="ECO:0000256" key="1">
    <source>
        <dbReference type="SAM" id="SignalP"/>
    </source>
</evidence>
<feature type="domain" description="SPOR" evidence="2">
    <location>
        <begin position="90"/>
        <end position="167"/>
    </location>
</feature>
<gene>
    <name evidence="3" type="ORF">NG821_09155</name>
</gene>
<keyword evidence="4" id="KW-1185">Reference proteome</keyword>
<dbReference type="InterPro" id="IPR036680">
    <property type="entry name" value="SPOR-like_sf"/>
</dbReference>
<dbReference type="PROSITE" id="PS51257">
    <property type="entry name" value="PROKAR_LIPOPROTEIN"/>
    <property type="match status" value="1"/>
</dbReference>
<dbReference type="Pfam" id="PF05036">
    <property type="entry name" value="SPOR"/>
    <property type="match status" value="1"/>
</dbReference>
<dbReference type="PROSITE" id="PS51724">
    <property type="entry name" value="SPOR"/>
    <property type="match status" value="1"/>
</dbReference>
<feature type="chain" id="PRO_5045838687" evidence="1">
    <location>
        <begin position="20"/>
        <end position="168"/>
    </location>
</feature>
<sequence>MKKKYMVLCAGLFAAMALTSCKSSESAYKKAYEKAKAQEAEQSANQPIQSDSDSTRVVTPLQTKPADQTTVMDNVDNATVRKENVTVVSGQGLKSFSVVVGSFSLKANAEGLQNTLKNAGYQAQVAYNSSRNMYRVIASTFDDKLSAVQSRNQFRAGNYPDAWLLFKE</sequence>
<evidence type="ECO:0000259" key="2">
    <source>
        <dbReference type="PROSITE" id="PS51724"/>
    </source>
</evidence>
<comment type="caution">
    <text evidence="3">The sequence shown here is derived from an EMBL/GenBank/DDBJ whole genome shotgun (WGS) entry which is preliminary data.</text>
</comment>
<protein>
    <submittedName>
        <fullName evidence="3">SPOR domain-containing protein</fullName>
    </submittedName>
</protein>
<keyword evidence="1" id="KW-0732">Signal</keyword>